<name>A0AAD4F0K3_9PEZI</name>
<dbReference type="InterPro" id="IPR011050">
    <property type="entry name" value="Pectin_lyase_fold/virulence"/>
</dbReference>
<feature type="domain" description="Rhamnogalacturonase A/B/Epimerase-like pectate lyase" evidence="2">
    <location>
        <begin position="369"/>
        <end position="497"/>
    </location>
</feature>
<protein>
    <recommendedName>
        <fullName evidence="2">Rhamnogalacturonase A/B/Epimerase-like pectate lyase domain-containing protein</fullName>
    </recommendedName>
</protein>
<evidence type="ECO:0000259" key="2">
    <source>
        <dbReference type="Pfam" id="PF12708"/>
    </source>
</evidence>
<dbReference type="Pfam" id="PF12708">
    <property type="entry name" value="Pect-lyase_RHGA_epim"/>
    <property type="match status" value="2"/>
</dbReference>
<proteinExistence type="predicted"/>
<feature type="domain" description="Rhamnogalacturonase A/B/Epimerase-like pectate lyase" evidence="2">
    <location>
        <begin position="9"/>
        <end position="238"/>
    </location>
</feature>
<accession>A0AAD4F0K3</accession>
<organism evidence="3 4">
    <name type="scientific">Staphylotrichum longicolle</name>
    <dbReference type="NCBI Taxonomy" id="669026"/>
    <lineage>
        <taxon>Eukaryota</taxon>
        <taxon>Fungi</taxon>
        <taxon>Dikarya</taxon>
        <taxon>Ascomycota</taxon>
        <taxon>Pezizomycotina</taxon>
        <taxon>Sordariomycetes</taxon>
        <taxon>Sordariomycetidae</taxon>
        <taxon>Sordariales</taxon>
        <taxon>Chaetomiaceae</taxon>
        <taxon>Staphylotrichum</taxon>
    </lineage>
</organism>
<dbReference type="Gene3D" id="2.160.20.10">
    <property type="entry name" value="Single-stranded right-handed beta-helix, Pectin lyase-like"/>
    <property type="match status" value="2"/>
</dbReference>
<dbReference type="CDD" id="cd23668">
    <property type="entry name" value="GH55_beta13glucanase-like"/>
    <property type="match status" value="1"/>
</dbReference>
<dbReference type="PANTHER" id="PTHR33928">
    <property type="entry name" value="POLYGALACTURONASE QRT3"/>
    <property type="match status" value="1"/>
</dbReference>
<sequence>MAGSGYKFYRDVTAYGAKGDGVNDDTEAINAAIKDGNRCGLECGNTFSKGAIIYFPPGTYRICRPIVQLYYTQFIGHPINRPTILGCKSFSGIALIDTDPYIPGGSGAQWFVNQNQFFRQIRNFVFDLTEMPAQTDDAGQQLSPTGIHWQVAQASTLQNLLFKMPKDTGKGTHVGIFMENGSGGFVSDLEFQGGAIGWRAGTQQYTARNLKFRGCTQAVQMIWDWGFNWQQIDVDGGSVAFNISGKGGITKQGIGSVSFIDCKFSNVPVGILTDSGSDAPPNLVIDNLVTNNVGPIVKTTDGTVILPATSTVGLWAVGQRFDGGQGSYQSGNVGGVPSRPASLLSGGSLFSRSRPQYETLGAGDFLVATSQGIKNDGTGDQTTAINSFLQNAVQQSKIAYFPAGIYQVQRTVKIPLGSKIQGSSWSQIMGTGSYFGDIKNPKVVVQVGQPGDAGVLEIVDMLFTVKGATAGAILMEWNVHESTQGSGSDLTINECPKLSYNEKCIAASLLFHVTSKASGYFENVWVWTADHDNDMNMYDAWDTTANQISVYTGRGTLIESQGPSWFVGSGSEHSALYQYQLYKAKDIYLGHIQTETPYYQPDPIGPKPFDLATSAFPSDPTFDDCKSDTCRNAWALRVIDSSNIYVHSAGAYSFFQNYDQTCVGTFDCQQRLIQVRGSDNVVIFNIFTIGSVQAATGVSQTFIGQKDTQSGFTTEISVWVPLDGDDDYKVVYVGTEVFTTYTAQCTAPCIFVLPPVSIPTTTITIPPYTTSLQVGSGAGTTTTVTLYPSPITTNSMGYSNVNVTSGQATGDGFVPTPSINVPPTTIVVTGPDGKTTRRTLTFRRGQRSPKDHLLAGRVTEGHGLQRN</sequence>
<dbReference type="InterPro" id="IPR024535">
    <property type="entry name" value="RHGA/B-epi-like_pectate_lyase"/>
</dbReference>
<evidence type="ECO:0000313" key="4">
    <source>
        <dbReference type="Proteomes" id="UP001197093"/>
    </source>
</evidence>
<dbReference type="InterPro" id="IPR012334">
    <property type="entry name" value="Pectin_lyas_fold"/>
</dbReference>
<dbReference type="EMBL" id="JAHCVI010000002">
    <property type="protein sequence ID" value="KAG7289222.1"/>
    <property type="molecule type" value="Genomic_DNA"/>
</dbReference>
<dbReference type="AlphaFoldDB" id="A0AAD4F0K3"/>
<dbReference type="PANTHER" id="PTHR33928:SF2">
    <property type="entry name" value="PECTATE LYASE SUPERFAMILY PROTEIN DOMAIN-CONTAINING PROTEIN-RELATED"/>
    <property type="match status" value="1"/>
</dbReference>
<reference evidence="3" key="1">
    <citation type="submission" date="2023-02" db="EMBL/GenBank/DDBJ databases">
        <authorList>
            <person name="Palmer J.M."/>
        </authorList>
    </citation>
    <scope>NUCLEOTIDE SEQUENCE</scope>
    <source>
        <strain evidence="3">FW57</strain>
    </source>
</reference>
<dbReference type="GO" id="GO:0004650">
    <property type="term" value="F:polygalacturonase activity"/>
    <property type="evidence" value="ECO:0007669"/>
    <property type="project" value="InterPro"/>
</dbReference>
<evidence type="ECO:0000256" key="1">
    <source>
        <dbReference type="SAM" id="MobiDB-lite"/>
    </source>
</evidence>
<dbReference type="InterPro" id="IPR039279">
    <property type="entry name" value="QRT3-like"/>
</dbReference>
<gene>
    <name evidence="3" type="ORF">NEMBOFW57_005587</name>
</gene>
<feature type="region of interest" description="Disordered" evidence="1">
    <location>
        <begin position="845"/>
        <end position="867"/>
    </location>
</feature>
<comment type="caution">
    <text evidence="3">The sequence shown here is derived from an EMBL/GenBank/DDBJ whole genome shotgun (WGS) entry which is preliminary data.</text>
</comment>
<dbReference type="Proteomes" id="UP001197093">
    <property type="component" value="Unassembled WGS sequence"/>
</dbReference>
<dbReference type="SUPFAM" id="SSF51126">
    <property type="entry name" value="Pectin lyase-like"/>
    <property type="match status" value="2"/>
</dbReference>
<keyword evidence="4" id="KW-1185">Reference proteome</keyword>
<evidence type="ECO:0000313" key="3">
    <source>
        <dbReference type="EMBL" id="KAG7289222.1"/>
    </source>
</evidence>